<evidence type="ECO:0000256" key="2">
    <source>
        <dbReference type="SAM" id="SignalP"/>
    </source>
</evidence>
<dbReference type="OrthoDB" id="5291346at2"/>
<evidence type="ECO:0000313" key="5">
    <source>
        <dbReference type="Proteomes" id="UP000197003"/>
    </source>
</evidence>
<dbReference type="AlphaFoldDB" id="A0A1Z3N7F5"/>
<dbReference type="Gene3D" id="2.40.160.20">
    <property type="match status" value="1"/>
</dbReference>
<feature type="signal peptide" evidence="2">
    <location>
        <begin position="1"/>
        <end position="18"/>
    </location>
</feature>
<dbReference type="InterPro" id="IPR030820">
    <property type="entry name" value="OMP_myx_plus_Proteobacteria"/>
</dbReference>
<dbReference type="SUPFAM" id="SSF56925">
    <property type="entry name" value="OMPA-like"/>
    <property type="match status" value="1"/>
</dbReference>
<evidence type="ECO:0000256" key="1">
    <source>
        <dbReference type="ARBA" id="ARBA00022729"/>
    </source>
</evidence>
<evidence type="ECO:0000259" key="3">
    <source>
        <dbReference type="Pfam" id="PF13505"/>
    </source>
</evidence>
<dbReference type="InterPro" id="IPR027385">
    <property type="entry name" value="Beta-barrel_OMP"/>
</dbReference>
<proteinExistence type="predicted"/>
<feature type="chain" id="PRO_5012057316" evidence="2">
    <location>
        <begin position="19"/>
        <end position="235"/>
    </location>
</feature>
<dbReference type="RefSeq" id="WP_088564943.1">
    <property type="nucleotide sequence ID" value="NZ_CP020946.1"/>
</dbReference>
<dbReference type="EMBL" id="CP020946">
    <property type="protein sequence ID" value="ASD63404.1"/>
    <property type="molecule type" value="Genomic_DNA"/>
</dbReference>
<name>A0A1Z3N7F5_BDEBC</name>
<dbReference type="NCBIfam" id="TIGR04565">
    <property type="entry name" value="OMP_myx_plus"/>
    <property type="match status" value="1"/>
</dbReference>
<reference evidence="4 5" key="1">
    <citation type="submission" date="2017-04" db="EMBL/GenBank/DDBJ databases">
        <title>Whole genome sequence of Bdellovibrio bacteriovorus strain SSB218315.</title>
        <authorList>
            <person name="Oyedara O."/>
            <person name="Rodriguez-Perez M.A."/>
        </authorList>
    </citation>
    <scope>NUCLEOTIDE SEQUENCE [LARGE SCALE GENOMIC DNA]</scope>
    <source>
        <strain evidence="4 5">SSB218315</strain>
    </source>
</reference>
<dbReference type="Proteomes" id="UP000197003">
    <property type="component" value="Chromosome"/>
</dbReference>
<feature type="domain" description="Outer membrane protein beta-barrel" evidence="3">
    <location>
        <begin position="66"/>
        <end position="233"/>
    </location>
</feature>
<gene>
    <name evidence="4" type="ORF">B9G79_07365</name>
</gene>
<accession>A0A1Z3N7F5</accession>
<organism evidence="4 5">
    <name type="scientific">Bdellovibrio bacteriovorus</name>
    <dbReference type="NCBI Taxonomy" id="959"/>
    <lineage>
        <taxon>Bacteria</taxon>
        <taxon>Pseudomonadati</taxon>
        <taxon>Bdellovibrionota</taxon>
        <taxon>Bdellovibrionia</taxon>
        <taxon>Bdellovibrionales</taxon>
        <taxon>Pseudobdellovibrionaceae</taxon>
        <taxon>Bdellovibrio</taxon>
    </lineage>
</organism>
<dbReference type="Pfam" id="PF13505">
    <property type="entry name" value="OMP_b-brl"/>
    <property type="match status" value="1"/>
</dbReference>
<dbReference type="InterPro" id="IPR011250">
    <property type="entry name" value="OMP/PagP_B-barrel"/>
</dbReference>
<sequence length="235" mass="26055">MKSVSIIFALLLSSVSYAQVEQEVDSFGGNEALYMKAKALNPEVENEVVQNRFINRTKRVELAPEFSGVFGGDSYNKTNNVGLNAHYHINPSWSVGVKYNYSFNTLTPEGKAMVSKADQAAAANPKDPQYLFPQVVYPKSETLGLVNWYPVVGKLSFGKLGVAHFDTYLTAGYGQMELSTGTSPAATLGVGFGFWLSNNLTTRIEYRAQQYKAEYYDKTENMMTNVASVQMGWML</sequence>
<evidence type="ECO:0000313" key="4">
    <source>
        <dbReference type="EMBL" id="ASD63404.1"/>
    </source>
</evidence>
<keyword evidence="1 2" id="KW-0732">Signal</keyword>
<protein>
    <submittedName>
        <fullName evidence="4">Outer membrane beta-barrel domain-containing protein</fullName>
    </submittedName>
</protein>